<evidence type="ECO:0000256" key="4">
    <source>
        <dbReference type="SAM" id="MobiDB-lite"/>
    </source>
</evidence>
<dbReference type="Gene3D" id="2.30.42.10">
    <property type="match status" value="1"/>
</dbReference>
<feature type="region of interest" description="Disordered" evidence="4">
    <location>
        <begin position="271"/>
        <end position="356"/>
    </location>
</feature>
<keyword evidence="2" id="KW-0645">Protease</keyword>
<dbReference type="InterPro" id="IPR009003">
    <property type="entry name" value="Peptidase_S1_PA"/>
</dbReference>
<dbReference type="PRINTS" id="PR00834">
    <property type="entry name" value="PROTEASES2C"/>
</dbReference>
<dbReference type="InterPro" id="IPR001478">
    <property type="entry name" value="PDZ"/>
</dbReference>
<dbReference type="GO" id="GO:0004252">
    <property type="term" value="F:serine-type endopeptidase activity"/>
    <property type="evidence" value="ECO:0007669"/>
    <property type="project" value="InterPro"/>
</dbReference>
<feature type="compositionally biased region" description="Polar residues" evidence="4">
    <location>
        <begin position="335"/>
        <end position="356"/>
    </location>
</feature>
<feature type="compositionally biased region" description="Acidic residues" evidence="4">
    <location>
        <begin position="406"/>
        <end position="417"/>
    </location>
</feature>
<feature type="compositionally biased region" description="Polar residues" evidence="4">
    <location>
        <begin position="271"/>
        <end position="284"/>
    </location>
</feature>
<feature type="region of interest" description="Disordered" evidence="4">
    <location>
        <begin position="142"/>
        <end position="223"/>
    </location>
</feature>
<dbReference type="SUPFAM" id="SSF50494">
    <property type="entry name" value="Trypsin-like serine proteases"/>
    <property type="match status" value="1"/>
</dbReference>
<keyword evidence="5" id="KW-0812">Transmembrane</keyword>
<evidence type="ECO:0000313" key="7">
    <source>
        <dbReference type="EMBL" id="GFH61053.1"/>
    </source>
</evidence>
<name>A0AAD3HFG8_9STRA</name>
<dbReference type="InterPro" id="IPR001940">
    <property type="entry name" value="Peptidase_S1C"/>
</dbReference>
<dbReference type="PANTHER" id="PTHR22939:SF129">
    <property type="entry name" value="SERINE PROTEASE HTRA2, MITOCHONDRIAL"/>
    <property type="match status" value="1"/>
</dbReference>
<dbReference type="GO" id="GO:0006508">
    <property type="term" value="P:proteolysis"/>
    <property type="evidence" value="ECO:0007669"/>
    <property type="project" value="UniProtKB-KW"/>
</dbReference>
<keyword evidence="5" id="KW-0472">Membrane</keyword>
<reference evidence="7 8" key="1">
    <citation type="journal article" date="2021" name="Sci. Rep.">
        <title>The genome of the diatom Chaetoceros tenuissimus carries an ancient integrated fragment of an extant virus.</title>
        <authorList>
            <person name="Hongo Y."/>
            <person name="Kimura K."/>
            <person name="Takaki Y."/>
            <person name="Yoshida Y."/>
            <person name="Baba S."/>
            <person name="Kobayashi G."/>
            <person name="Nagasaki K."/>
            <person name="Hano T."/>
            <person name="Tomaru Y."/>
        </authorList>
    </citation>
    <scope>NUCLEOTIDE SEQUENCE [LARGE SCALE GENOMIC DNA]</scope>
    <source>
        <strain evidence="7 8">NIES-3715</strain>
    </source>
</reference>
<gene>
    <name evidence="7" type="ORF">CTEN210_17529</name>
</gene>
<protein>
    <recommendedName>
        <fullName evidence="6">PDZ domain-containing protein</fullName>
    </recommendedName>
</protein>
<feature type="compositionally biased region" description="Basic and acidic residues" evidence="4">
    <location>
        <begin position="379"/>
        <end position="396"/>
    </location>
</feature>
<feature type="compositionally biased region" description="Low complexity" evidence="4">
    <location>
        <begin position="208"/>
        <end position="217"/>
    </location>
</feature>
<proteinExistence type="inferred from homology"/>
<dbReference type="Proteomes" id="UP001054902">
    <property type="component" value="Unassembled WGS sequence"/>
</dbReference>
<feature type="region of interest" description="Disordered" evidence="4">
    <location>
        <begin position="379"/>
        <end position="418"/>
    </location>
</feature>
<evidence type="ECO:0000259" key="6">
    <source>
        <dbReference type="SMART" id="SM00228"/>
    </source>
</evidence>
<dbReference type="SUPFAM" id="SSF50156">
    <property type="entry name" value="PDZ domain-like"/>
    <property type="match status" value="1"/>
</dbReference>
<feature type="compositionally biased region" description="Polar residues" evidence="4">
    <location>
        <begin position="159"/>
        <end position="170"/>
    </location>
</feature>
<feature type="domain" description="PDZ" evidence="6">
    <location>
        <begin position="612"/>
        <end position="703"/>
    </location>
</feature>
<dbReference type="Pfam" id="PF13180">
    <property type="entry name" value="PDZ_2"/>
    <property type="match status" value="1"/>
</dbReference>
<feature type="transmembrane region" description="Helical" evidence="5">
    <location>
        <begin position="24"/>
        <end position="47"/>
    </location>
</feature>
<dbReference type="Pfam" id="PF13365">
    <property type="entry name" value="Trypsin_2"/>
    <property type="match status" value="1"/>
</dbReference>
<evidence type="ECO:0000256" key="3">
    <source>
        <dbReference type="ARBA" id="ARBA00022801"/>
    </source>
</evidence>
<sequence length="754" mass="83360">MVCSNVDLRRKDPLSRSSRSTMKFILLISSSLVIISSTSHMLVHAYVSSPMIPLSSLPVKKGHMNRNSYPRYRQMHLIQSPWNIQAEYSHEKQKRNMFPRKRSSIASALFSKPSKSIWNKLFRRKKEKIQWEWEPRALEIDSTKDSDDNSTNGGNTGNQTKLNSKSTSQGDKNENDEIEEYTSNSTLNEKNVTNISNSDMNISITTNSPSKSKSKQVASKKKDSNPLQKFKKFFKFVTLAVMVTVLAPFMRLSEDEYGDVVGVSFKAPSQISGINLNPYQTQSQNREESKGDKTDDETDIKADERREDNQVKSKIDDEESVQKNVLPISPPPADSSFQNDYSNNRVSSSKPQGSYSRINAMGSVQDAVAKAGPATIRIDTETDIERASHQIEDRYRSKGGSSSGDTNDESDDDDEALDGIPDRMKFIQQGQGSGVIFCKEGLVLTNAHVVQDASRVTVTLTDGRRFRAEVKGTDDIVDIAVLKIIFENDNAKKPLPVAEFGDSDELQVGQFVVAVGSPGGLDNTVTMGIISGLKRSSQVVGLVHKKVDFIQTDAAINPGNSGGPLVDVEKGQIIGINTCIRANMEGTSFAIPINKAKDIVYQLAEGKHINHGYIGVSMATLTPELAKQNNADPNSPNGLIPEVDGVVITKVYHDTPAENAGLRRLDVVVEIGGCKVERADDAQRIIDKAEVGGVLQMKVIRSGKEIIVNTVPEDLGYKLQKVKNEKRREKENQIKKLRGQLLDGLQHNVEKHLR</sequence>
<evidence type="ECO:0000256" key="5">
    <source>
        <dbReference type="SAM" id="Phobius"/>
    </source>
</evidence>
<dbReference type="SMART" id="SM00228">
    <property type="entry name" value="PDZ"/>
    <property type="match status" value="1"/>
</dbReference>
<keyword evidence="5" id="KW-1133">Transmembrane helix</keyword>
<feature type="compositionally biased region" description="Polar residues" evidence="4">
    <location>
        <begin position="181"/>
        <end position="207"/>
    </location>
</feature>
<evidence type="ECO:0000256" key="2">
    <source>
        <dbReference type="ARBA" id="ARBA00022670"/>
    </source>
</evidence>
<keyword evidence="8" id="KW-1185">Reference proteome</keyword>
<dbReference type="PANTHER" id="PTHR22939">
    <property type="entry name" value="SERINE PROTEASE FAMILY S1C HTRA-RELATED"/>
    <property type="match status" value="1"/>
</dbReference>
<accession>A0AAD3HFG8</accession>
<comment type="caution">
    <text evidence="7">The sequence shown here is derived from an EMBL/GenBank/DDBJ whole genome shotgun (WGS) entry which is preliminary data.</text>
</comment>
<dbReference type="AlphaFoldDB" id="A0AAD3HFG8"/>
<dbReference type="EMBL" id="BLLK01000069">
    <property type="protein sequence ID" value="GFH61053.1"/>
    <property type="molecule type" value="Genomic_DNA"/>
</dbReference>
<evidence type="ECO:0000256" key="1">
    <source>
        <dbReference type="ARBA" id="ARBA00010541"/>
    </source>
</evidence>
<keyword evidence="3" id="KW-0378">Hydrolase</keyword>
<feature type="compositionally biased region" description="Basic and acidic residues" evidence="4">
    <location>
        <begin position="285"/>
        <end position="315"/>
    </location>
</feature>
<evidence type="ECO:0000313" key="8">
    <source>
        <dbReference type="Proteomes" id="UP001054902"/>
    </source>
</evidence>
<organism evidence="7 8">
    <name type="scientific">Chaetoceros tenuissimus</name>
    <dbReference type="NCBI Taxonomy" id="426638"/>
    <lineage>
        <taxon>Eukaryota</taxon>
        <taxon>Sar</taxon>
        <taxon>Stramenopiles</taxon>
        <taxon>Ochrophyta</taxon>
        <taxon>Bacillariophyta</taxon>
        <taxon>Coscinodiscophyceae</taxon>
        <taxon>Chaetocerotophycidae</taxon>
        <taxon>Chaetocerotales</taxon>
        <taxon>Chaetocerotaceae</taxon>
        <taxon>Chaetoceros</taxon>
    </lineage>
</organism>
<comment type="similarity">
    <text evidence="1">Belongs to the peptidase S1C family.</text>
</comment>
<dbReference type="InterPro" id="IPR036034">
    <property type="entry name" value="PDZ_sf"/>
</dbReference>
<dbReference type="Gene3D" id="2.40.10.120">
    <property type="match status" value="1"/>
</dbReference>